<sequence length="54" mass="6232">MHLHEDARYRINDEAEEKQINAILRPSGPRLTFNDPVMIRRCARAVGVYRPTGP</sequence>
<dbReference type="EMBL" id="CP120997">
    <property type="protein sequence ID" value="WLQ36527.1"/>
    <property type="molecule type" value="Genomic_DNA"/>
</dbReference>
<evidence type="ECO:0000313" key="1">
    <source>
        <dbReference type="EMBL" id="WLQ36527.1"/>
    </source>
</evidence>
<name>A0ABY9HPQ0_9ACTN</name>
<protein>
    <recommendedName>
        <fullName evidence="3">Transposase</fullName>
    </recommendedName>
</protein>
<evidence type="ECO:0008006" key="3">
    <source>
        <dbReference type="Google" id="ProtNLM"/>
    </source>
</evidence>
<keyword evidence="2" id="KW-1185">Reference proteome</keyword>
<organism evidence="1 2">
    <name type="scientific">Streptomyces castrisilvae</name>
    <dbReference type="NCBI Taxonomy" id="3033811"/>
    <lineage>
        <taxon>Bacteria</taxon>
        <taxon>Bacillati</taxon>
        <taxon>Actinomycetota</taxon>
        <taxon>Actinomycetes</taxon>
        <taxon>Kitasatosporales</taxon>
        <taxon>Streptomycetaceae</taxon>
        <taxon>Streptomyces</taxon>
    </lineage>
</organism>
<reference evidence="1 2" key="1">
    <citation type="submission" date="2023-03" db="EMBL/GenBank/DDBJ databases">
        <title>Isolation and description of six Streptomyces strains from soil environments, able to metabolize different microbial glucans.</title>
        <authorList>
            <person name="Widen T."/>
            <person name="Larsbrink J."/>
        </authorList>
    </citation>
    <scope>NUCLEOTIDE SEQUENCE [LARGE SCALE GENOMIC DNA]</scope>
    <source>
        <strain evidence="1 2">Mut1</strain>
    </source>
</reference>
<accession>A0ABY9HPQ0</accession>
<dbReference type="RefSeq" id="WP_306057899.1">
    <property type="nucleotide sequence ID" value="NZ_CP120997.1"/>
</dbReference>
<gene>
    <name evidence="1" type="ORF">P8A18_25250</name>
</gene>
<dbReference type="Proteomes" id="UP001239522">
    <property type="component" value="Chromosome"/>
</dbReference>
<evidence type="ECO:0000313" key="2">
    <source>
        <dbReference type="Proteomes" id="UP001239522"/>
    </source>
</evidence>
<proteinExistence type="predicted"/>